<evidence type="ECO:0000313" key="3">
    <source>
        <dbReference type="Proteomes" id="UP001206925"/>
    </source>
</evidence>
<protein>
    <recommendedName>
        <fullName evidence="4">Protein EARLY RESPONSIVE TO DEHYDRATION 15</fullName>
    </recommendedName>
</protein>
<dbReference type="InterPro" id="IPR040414">
    <property type="entry name" value="CID1/CID2"/>
</dbReference>
<dbReference type="AlphaFoldDB" id="A0AAD5C1L3"/>
<feature type="non-terminal residue" evidence="2">
    <location>
        <position position="1"/>
    </location>
</feature>
<dbReference type="Proteomes" id="UP001206925">
    <property type="component" value="Unassembled WGS sequence"/>
</dbReference>
<proteinExistence type="predicted"/>
<name>A0AAD5C1L3_AMBAR</name>
<evidence type="ECO:0000256" key="1">
    <source>
        <dbReference type="SAM" id="MobiDB-lite"/>
    </source>
</evidence>
<dbReference type="Pfam" id="PF07145">
    <property type="entry name" value="PAM2"/>
    <property type="match status" value="1"/>
</dbReference>
<organism evidence="2 3">
    <name type="scientific">Ambrosia artemisiifolia</name>
    <name type="common">Common ragweed</name>
    <dbReference type="NCBI Taxonomy" id="4212"/>
    <lineage>
        <taxon>Eukaryota</taxon>
        <taxon>Viridiplantae</taxon>
        <taxon>Streptophyta</taxon>
        <taxon>Embryophyta</taxon>
        <taxon>Tracheophyta</taxon>
        <taxon>Spermatophyta</taxon>
        <taxon>Magnoliopsida</taxon>
        <taxon>eudicotyledons</taxon>
        <taxon>Gunneridae</taxon>
        <taxon>Pentapetalae</taxon>
        <taxon>asterids</taxon>
        <taxon>campanulids</taxon>
        <taxon>Asterales</taxon>
        <taxon>Asteraceae</taxon>
        <taxon>Asteroideae</taxon>
        <taxon>Heliantheae alliance</taxon>
        <taxon>Heliantheae</taxon>
        <taxon>Ambrosia</taxon>
    </lineage>
</organism>
<comment type="caution">
    <text evidence="2">The sequence shown here is derived from an EMBL/GenBank/DDBJ whole genome shotgun (WGS) entry which is preliminary data.</text>
</comment>
<evidence type="ECO:0008006" key="4">
    <source>
        <dbReference type="Google" id="ProtNLM"/>
    </source>
</evidence>
<keyword evidence="3" id="KW-1185">Reference proteome</keyword>
<sequence>SRERSTLNPNAPLFVPAAVQQVEDFSPEWWNLVTTSTWFHDYWLNQQQGEYSFCDNADDDEFDFIDIVDEDVWAMESQYEQFLLSSESSSSKQIPTNGVENELKPDTTG</sequence>
<accession>A0AAD5C1L3</accession>
<dbReference type="PANTHER" id="PTHR33790:SF10">
    <property type="entry name" value="PROTEIN EARLY RESPONSIVE TO DEHYDRATION 15"/>
    <property type="match status" value="1"/>
</dbReference>
<dbReference type="PANTHER" id="PTHR33790">
    <property type="entry name" value="OS05G0344200 PROTEIN"/>
    <property type="match status" value="1"/>
</dbReference>
<gene>
    <name evidence="2" type="ORF">M8C21_010085</name>
</gene>
<reference evidence="2" key="1">
    <citation type="submission" date="2022-06" db="EMBL/GenBank/DDBJ databases">
        <title>Uncovering the hologenomic basis of an extraordinary plant invasion.</title>
        <authorList>
            <person name="Bieker V.C."/>
            <person name="Martin M.D."/>
            <person name="Gilbert T."/>
            <person name="Hodgins K."/>
            <person name="Battlay P."/>
            <person name="Petersen B."/>
            <person name="Wilson J."/>
        </authorList>
    </citation>
    <scope>NUCLEOTIDE SEQUENCE</scope>
    <source>
        <strain evidence="2">AA19_3_7</strain>
        <tissue evidence="2">Leaf</tissue>
    </source>
</reference>
<feature type="region of interest" description="Disordered" evidence="1">
    <location>
        <begin position="86"/>
        <end position="109"/>
    </location>
</feature>
<dbReference type="InterPro" id="IPR009818">
    <property type="entry name" value="PAM2_motif"/>
</dbReference>
<evidence type="ECO:0000313" key="2">
    <source>
        <dbReference type="EMBL" id="KAI7732351.1"/>
    </source>
</evidence>
<dbReference type="EMBL" id="JAMZMK010010253">
    <property type="protein sequence ID" value="KAI7732351.1"/>
    <property type="molecule type" value="Genomic_DNA"/>
</dbReference>